<proteinExistence type="inferred from homology"/>
<keyword evidence="10" id="KW-0833">Ubl conjugation pathway</keyword>
<comment type="similarity">
    <text evidence="5">Belongs to the ubiquitin conjugation factor E4 family.</text>
</comment>
<dbReference type="PROSITE" id="PS51698">
    <property type="entry name" value="U_BOX"/>
    <property type="match status" value="1"/>
</dbReference>
<dbReference type="FunFam" id="3.30.40.10:FF:000060">
    <property type="entry name" value="ubiquitin conjugation factor E4 B"/>
    <property type="match status" value="1"/>
</dbReference>
<comment type="pathway">
    <text evidence="4">Protein modification; protein ubiquitination.</text>
</comment>
<evidence type="ECO:0000256" key="1">
    <source>
        <dbReference type="ARBA" id="ARBA00000900"/>
    </source>
</evidence>
<organism evidence="19 20">
    <name type="scientific">Ignelater luminosus</name>
    <name type="common">Cucubano</name>
    <name type="synonym">Pyrophorus luminosus</name>
    <dbReference type="NCBI Taxonomy" id="2038154"/>
    <lineage>
        <taxon>Eukaryota</taxon>
        <taxon>Metazoa</taxon>
        <taxon>Ecdysozoa</taxon>
        <taxon>Arthropoda</taxon>
        <taxon>Hexapoda</taxon>
        <taxon>Insecta</taxon>
        <taxon>Pterygota</taxon>
        <taxon>Neoptera</taxon>
        <taxon>Endopterygota</taxon>
        <taxon>Coleoptera</taxon>
        <taxon>Polyphaga</taxon>
        <taxon>Elateriformia</taxon>
        <taxon>Elateroidea</taxon>
        <taxon>Elateridae</taxon>
        <taxon>Agrypninae</taxon>
        <taxon>Pyrophorini</taxon>
        <taxon>Ignelater</taxon>
    </lineage>
</organism>
<dbReference type="SMART" id="SM00504">
    <property type="entry name" value="Ubox"/>
    <property type="match status" value="1"/>
</dbReference>
<accession>A0A8K0GMI8</accession>
<dbReference type="Pfam" id="PF04564">
    <property type="entry name" value="U-box"/>
    <property type="match status" value="1"/>
</dbReference>
<dbReference type="EC" id="2.3.2.27" evidence="6"/>
<feature type="compositionally biased region" description="Low complexity" evidence="17">
    <location>
        <begin position="21"/>
        <end position="37"/>
    </location>
</feature>
<dbReference type="GO" id="GO:0034450">
    <property type="term" value="F:ubiquitin-ubiquitin ligase activity"/>
    <property type="evidence" value="ECO:0007669"/>
    <property type="project" value="InterPro"/>
</dbReference>
<evidence type="ECO:0000256" key="14">
    <source>
        <dbReference type="ARBA" id="ARBA00072779"/>
    </source>
</evidence>
<comment type="subcellular location">
    <subcellularLocation>
        <location evidence="3">Cytoplasm</location>
    </subcellularLocation>
    <subcellularLocation>
        <location evidence="2">Nucleus</location>
    </subcellularLocation>
</comment>
<dbReference type="GO" id="GO:0005634">
    <property type="term" value="C:nucleus"/>
    <property type="evidence" value="ECO:0007669"/>
    <property type="project" value="UniProtKB-SubCell"/>
</dbReference>
<evidence type="ECO:0000256" key="11">
    <source>
        <dbReference type="ARBA" id="ARBA00022990"/>
    </source>
</evidence>
<dbReference type="Gene3D" id="3.30.40.10">
    <property type="entry name" value="Zinc/RING finger domain, C3HC4 (zinc finger)"/>
    <property type="match status" value="1"/>
</dbReference>
<feature type="compositionally biased region" description="Polar residues" evidence="17">
    <location>
        <begin position="38"/>
        <end position="57"/>
    </location>
</feature>
<feature type="compositionally biased region" description="Polar residues" evidence="17">
    <location>
        <begin position="102"/>
        <end position="112"/>
    </location>
</feature>
<evidence type="ECO:0000256" key="2">
    <source>
        <dbReference type="ARBA" id="ARBA00004123"/>
    </source>
</evidence>
<evidence type="ECO:0000259" key="18">
    <source>
        <dbReference type="PROSITE" id="PS51698"/>
    </source>
</evidence>
<dbReference type="PANTHER" id="PTHR13931">
    <property type="entry name" value="UBIQUITINATION FACTOR E4"/>
    <property type="match status" value="1"/>
</dbReference>
<dbReference type="Proteomes" id="UP000801492">
    <property type="component" value="Unassembled WGS sequence"/>
</dbReference>
<evidence type="ECO:0000256" key="12">
    <source>
        <dbReference type="ARBA" id="ARBA00023242"/>
    </source>
</evidence>
<dbReference type="GO" id="GO:0036503">
    <property type="term" value="P:ERAD pathway"/>
    <property type="evidence" value="ECO:0007669"/>
    <property type="project" value="InterPro"/>
</dbReference>
<evidence type="ECO:0000256" key="10">
    <source>
        <dbReference type="ARBA" id="ARBA00022786"/>
    </source>
</evidence>
<evidence type="ECO:0000256" key="3">
    <source>
        <dbReference type="ARBA" id="ARBA00004496"/>
    </source>
</evidence>
<gene>
    <name evidence="19" type="ORF">ILUMI_00562</name>
</gene>
<keyword evidence="12" id="KW-0539">Nucleus</keyword>
<dbReference type="CDD" id="cd16658">
    <property type="entry name" value="RING-Ubox_UBE4B"/>
    <property type="match status" value="1"/>
</dbReference>
<sequence length="1164" mass="132669">MSELSQEEIRRRRLARLAALENNSPSNSISPPVTPISQSPLAGNIRTQSPLAFSTQPNDEKCDKEENSEDNGEQKFQGFQVPSKPIDMPSSSKARDYHRSAPQRSDSETSSIHMEVDEASGCADKTANTDIDSGIENMEVEESDMKKEVSRQRTTSSSTEMTEEQLYNSIARVLNCSYKENTENTFFLPDTSEVLKEGISLSTSDLISQSLMEIMFNLAAGNNPFKNLFQSNSDQGDTSSVNSFSISPTQNLSPSASPVLNCPIPTLPLITECSNESAPQFIALNYLMESYARVAVEERNHPKKSSIPPLSEVLSDLRAQLVHYTSLVLQGFIIPIETLGGKRESSPLLSPLMKQTLPRGFISELVARTHNNSQVFSKIFTPLLQELFILMQNASIVGNEHRQPIQILSELAEIRCGPTGNSRPICRLITHQIQFLPDVSTQSVGRELARTSYFGPFLSVSVFAEDEPKVAEKFFSGNTSSDKTLNHTLQQELENTRISLHKIFHDVLANSSSRDSMLAYLGALLKHNEKRAQIQAAERTLAGDGFMLNFLSVMQMLSLKVKLDKIELYYPFHPSSVIDIKNDTRLKFTSQEVSDWLDELAKTYKWSEAKFPTQCWFLTLHCHHLALLPALQKYQRRLRAMRDIQKLLDETIAAEAQWRDTAFAHRNRQFIRRWKQQIKKLNKSKACADAGLLDKNLIRRSLIFYTSVAEFLLSLMSNIPPGGARPTLPLPKDVPPGFAALPEWYVEDIAEFLLFALQYCPTVIADNMEDSLITWILITICSSNYIKNPYLVAKIIEVVFVINPNIQPRTDLLYSRFMSHEISQTALPSSLMQFYTDVETTGSSSEFYDKFSIRYHISLIIKGMWNSPIHREALVKESRSGKQFVKFINMLMNDTTFLLDESLESLKRIHEVQELITDEANWAKMPSEQQQNRMRQLSADERQCRSYLTLARETVDMFHYLTVDIKEPFLRPELVDRLASMLNFNLQQLCGPKCKNLKVRNPDKYGWEPRRLLSQLVDIYLHLDCDEFAAALAGDERSFRKELFEDAVVRLERSLIKTPVEIEQFKVLSEKAYQILLNNQKSDDWMADAPDEFKDPLMDTLMTDPVLLPSGQVMDRAVIMRHLLNSSTDPFNRQPLTEDMLQPVNDLKERIKVWKLERSRSNRH</sequence>
<evidence type="ECO:0000256" key="17">
    <source>
        <dbReference type="SAM" id="MobiDB-lite"/>
    </source>
</evidence>
<evidence type="ECO:0000256" key="8">
    <source>
        <dbReference type="ARBA" id="ARBA00022553"/>
    </source>
</evidence>
<evidence type="ECO:0000256" key="16">
    <source>
        <dbReference type="ARBA" id="ARBA00083610"/>
    </source>
</evidence>
<protein>
    <recommendedName>
        <fullName evidence="14">Ubiquitin conjugation factor E4 B</fullName>
        <ecNumber evidence="6">2.3.2.27</ecNumber>
    </recommendedName>
    <alternativeName>
        <fullName evidence="16">RING-type E3 ubiquitin transferase E4 B</fullName>
    </alternativeName>
    <alternativeName>
        <fullName evidence="15">Ubiquitin fusion degradation protein 2</fullName>
    </alternativeName>
</protein>
<dbReference type="InterPro" id="IPR019474">
    <property type="entry name" value="Ub_conjug_fac_E4_core"/>
</dbReference>
<evidence type="ECO:0000256" key="6">
    <source>
        <dbReference type="ARBA" id="ARBA00012483"/>
    </source>
</evidence>
<feature type="domain" description="U-box" evidence="18">
    <location>
        <begin position="1088"/>
        <end position="1161"/>
    </location>
</feature>
<dbReference type="EMBL" id="VTPC01000486">
    <property type="protein sequence ID" value="KAF2905624.1"/>
    <property type="molecule type" value="Genomic_DNA"/>
</dbReference>
<keyword evidence="20" id="KW-1185">Reference proteome</keyword>
<feature type="region of interest" description="Disordered" evidence="17">
    <location>
        <begin position="141"/>
        <end position="163"/>
    </location>
</feature>
<name>A0A8K0GMI8_IGNLU</name>
<dbReference type="OrthoDB" id="20295at2759"/>
<evidence type="ECO:0000256" key="13">
    <source>
        <dbReference type="ARBA" id="ARBA00056267"/>
    </source>
</evidence>
<keyword evidence="11" id="KW-0007">Acetylation</keyword>
<dbReference type="InterPro" id="IPR045132">
    <property type="entry name" value="UBE4"/>
</dbReference>
<dbReference type="AlphaFoldDB" id="A0A8K0GMI8"/>
<keyword evidence="7" id="KW-0963">Cytoplasm</keyword>
<evidence type="ECO:0000313" key="20">
    <source>
        <dbReference type="Proteomes" id="UP000801492"/>
    </source>
</evidence>
<dbReference type="GO" id="GO:0000151">
    <property type="term" value="C:ubiquitin ligase complex"/>
    <property type="evidence" value="ECO:0007669"/>
    <property type="project" value="InterPro"/>
</dbReference>
<dbReference type="InterPro" id="IPR003613">
    <property type="entry name" value="Ubox_domain"/>
</dbReference>
<dbReference type="UniPathway" id="UPA00143"/>
<dbReference type="InterPro" id="IPR013083">
    <property type="entry name" value="Znf_RING/FYVE/PHD"/>
</dbReference>
<feature type="region of interest" description="Disordered" evidence="17">
    <location>
        <begin position="21"/>
        <end position="118"/>
    </location>
</feature>
<keyword evidence="8" id="KW-0597">Phosphoprotein</keyword>
<keyword evidence="9" id="KW-0808">Transferase</keyword>
<evidence type="ECO:0000256" key="4">
    <source>
        <dbReference type="ARBA" id="ARBA00004906"/>
    </source>
</evidence>
<dbReference type="GO" id="GO:0006511">
    <property type="term" value="P:ubiquitin-dependent protein catabolic process"/>
    <property type="evidence" value="ECO:0007669"/>
    <property type="project" value="InterPro"/>
</dbReference>
<reference evidence="19" key="1">
    <citation type="submission" date="2019-08" db="EMBL/GenBank/DDBJ databases">
        <title>The genome of the North American firefly Photinus pyralis.</title>
        <authorList>
            <consortium name="Photinus pyralis genome working group"/>
            <person name="Fallon T.R."/>
            <person name="Sander Lower S.E."/>
            <person name="Weng J.-K."/>
        </authorList>
    </citation>
    <scope>NUCLEOTIDE SEQUENCE</scope>
    <source>
        <strain evidence="19">TRF0915ILg1</strain>
        <tissue evidence="19">Whole body</tissue>
    </source>
</reference>
<evidence type="ECO:0000256" key="15">
    <source>
        <dbReference type="ARBA" id="ARBA00081821"/>
    </source>
</evidence>
<dbReference type="GO" id="GO:0005737">
    <property type="term" value="C:cytoplasm"/>
    <property type="evidence" value="ECO:0007669"/>
    <property type="project" value="UniProtKB-SubCell"/>
</dbReference>
<comment type="caution">
    <text evidence="19">The sequence shown here is derived from an EMBL/GenBank/DDBJ whole genome shotgun (WGS) entry which is preliminary data.</text>
</comment>
<comment type="catalytic activity">
    <reaction evidence="1">
        <text>S-ubiquitinyl-[E2 ubiquitin-conjugating enzyme]-L-cysteine + [acceptor protein]-L-lysine = [E2 ubiquitin-conjugating enzyme]-L-cysteine + N(6)-ubiquitinyl-[acceptor protein]-L-lysine.</text>
        <dbReference type="EC" id="2.3.2.27"/>
    </reaction>
</comment>
<dbReference type="SUPFAM" id="SSF57850">
    <property type="entry name" value="RING/U-box"/>
    <property type="match status" value="1"/>
</dbReference>
<evidence type="ECO:0000313" key="19">
    <source>
        <dbReference type="EMBL" id="KAF2905624.1"/>
    </source>
</evidence>
<evidence type="ECO:0000256" key="5">
    <source>
        <dbReference type="ARBA" id="ARBA00007434"/>
    </source>
</evidence>
<comment type="function">
    <text evidence="13">Ubiquitin-protein ligase that probably functions as an E3 ligase in conjunction with specific E1 and E2 ligases. May also function as an E4 ligase mediating the assembly of polyubiquitin chains on substrates ubiquitinated by another E3 ubiquitin ligase. May regulate myosin assembly in striated muscles together with STUB1 and VCP/p97 by targeting myosin chaperone UNC45B for proteasomal degradation.</text>
</comment>
<evidence type="ECO:0000256" key="9">
    <source>
        <dbReference type="ARBA" id="ARBA00022679"/>
    </source>
</evidence>
<dbReference type="Pfam" id="PF10408">
    <property type="entry name" value="Ufd2P_core"/>
    <property type="match status" value="1"/>
</dbReference>
<dbReference type="PANTHER" id="PTHR13931:SF2">
    <property type="entry name" value="UBIQUITIN CONJUGATION FACTOR E4 B"/>
    <property type="match status" value="1"/>
</dbReference>
<dbReference type="GO" id="GO:0000209">
    <property type="term" value="P:protein polyubiquitination"/>
    <property type="evidence" value="ECO:0007669"/>
    <property type="project" value="TreeGrafter"/>
</dbReference>
<evidence type="ECO:0000256" key="7">
    <source>
        <dbReference type="ARBA" id="ARBA00022490"/>
    </source>
</evidence>